<dbReference type="CDD" id="cd00833">
    <property type="entry name" value="PKS"/>
    <property type="match status" value="1"/>
</dbReference>
<comment type="cofactor">
    <cofactor evidence="1">
        <name>pantetheine 4'-phosphate</name>
        <dbReference type="ChEBI" id="CHEBI:47942"/>
    </cofactor>
</comment>
<dbReference type="NCBIfam" id="TIGR01733">
    <property type="entry name" value="AA-adenyl-dom"/>
    <property type="match status" value="1"/>
</dbReference>
<dbReference type="SUPFAM" id="SSF47336">
    <property type="entry name" value="ACP-like"/>
    <property type="match status" value="1"/>
</dbReference>
<dbReference type="InterPro" id="IPR042099">
    <property type="entry name" value="ANL_N_sf"/>
</dbReference>
<dbReference type="GO" id="GO:0016746">
    <property type="term" value="F:acyltransferase activity"/>
    <property type="evidence" value="ECO:0007669"/>
    <property type="project" value="InterPro"/>
</dbReference>
<dbReference type="PANTHER" id="PTHR45527">
    <property type="entry name" value="NONRIBOSOMAL PEPTIDE SYNTHETASE"/>
    <property type="match status" value="1"/>
</dbReference>
<evidence type="ECO:0000256" key="2">
    <source>
        <dbReference type="ARBA" id="ARBA00022679"/>
    </source>
</evidence>
<sequence length="1723" mass="179019">MTDGSPGNAVAVIGAACRFPGAADLDAFRRLLASGTDAVTVPSDADLLAAGVSADDLADPDYVRAVLRPPDLDRFDAAFFGLSDVDADRCDPQLRLLVTAARTAIEHAGYDVTALAAGTGVFAAARPGRYRGLHLLADGFETSADARAEPAAASFVAGRLGLRGPAVTVSSCSLLAVLQAAQAIQAGTCDVAVAGGVHVELPDGHGYRWTPGGGRPPDGRTRPFEAAAAGAVPGSGVGVVVLKRLTDAVSDGDRILAVVAAGASGHGDAAPVVAEALAVAGWSPAELSTVEAHGAASPAGDAAEVAALTDAFALAGGVPPAGSVALASVRSVVGDLGPAGGIAGLLATVLGPHHGSGPGTPGVGPPNPALRESPFRLGRTGGARRSLVHAVDGGTSTALAVEDGLPPLLAGTPARDRVVVWSAVDDGAVDATGAALARFFAGCPEPVFADAVATLQRGRTAHPVRRAAVCADAADATTRVRSPIVPTGTAAGAVLHFPDGPPPALPTLYGVEPTLTVHADVALDALERLGLDPGHPGLRRFVAQYALGMLWRTWLAGPVAVTGTGAGPVAGAAVTGDLDLDEAVRYVDAMYVEAMYQVPGQPVPPAVDPAPGTVVVDGDPAWRDLMDTLARLWVAGVEVDWAAVEPDHALQRVVVPGHPLRPRRHWVVPDRGPAAPRDARSSVSAPSPEVSTVDWLPAPAGPLRPLGRTEHAFWVLEQLAPESGVSNIGIAFRTARPLRWYPLQTAVAHLVRRHPALRLRFPAVDGVPVRHLTAQEDATVTVATRTTTPERLVADLQEFQHTPFDLDRDLLFRAGHFTLPDGSSVVALAAHHIVVDAPSIQLLVEDLGVAYDGIAATGRVPDAIAGEEPHLGEPEPDPESVRYWLGHLRGADPAAMVLPGSRPAPDRPTFAGHTCSWPMTADAREALAGLRQRLRVTDNVVLMAAFCLTLQRHGAGPDLVFGVPVGTRRPATARHVGYGVSTLPLRVRVDPDAGFADLVRLVGDTFLAGVEHADATVERVLTERGHGTGDWRVPLFRHMFNYRPWSDEGIRICGEVPDYIEDLFDRSRIDLQVVAVPEPDRFTLRCWHSTEVQGEADVAAFVARMQALLVRAAADPSRPVADLPLASADDAAVLARVNATDRAWRSPATVVERVFAVDPARTAVDDSDRLTTYGGLTARAAAVRDLLRAHGVSPGDVVALGLRRSADLAAAVLGVWAAGAVYLPLSADQPSTRLAFQVREAGATLVLAESAPWAGIPAVPMSAVPVSTVDGAAPDLVVDPDSAAYVIFTSGSTGQPKAVEVSHRNLANLVFDFADRLPAGSARAVLWSTAFTFDISALELLLPLATGGTLVVAPDDALLKPRALLDLVRAADVSLVQATPTAWRIVAPEATDELAGRVLLCGGEPLPAALAARLRALGGTLHNVYGPTETTIWSTAARLDTDPADPVPVGVPLANTRVFVTDPAGRHLPPGLPGELCIAGDGVSAGYPRRPDLTADRFGVDPRYGRFYRTGDVATLGHDGVLVLAGRTDRQVKLRGHRIELDEVEAVLHTHPDVALAAVTLVGDPQVDGRLVAHVQPRPGATTPGASTPGAPTTSLRDALWAHARETLPAAAVPAGITVVDRLPTTPNGKVDRQALVHVADDPVPVAAPSTVDGELVATLTGLWRDALRRPDVGPHDNFFLHGGHSILAARLAGRIEEVTGHPVGVRAVFTHPTPSQLAAALA</sequence>
<feature type="region of interest" description="Disordered" evidence="3">
    <location>
        <begin position="665"/>
        <end position="693"/>
    </location>
</feature>
<dbReference type="InterPro" id="IPR023213">
    <property type="entry name" value="CAT-like_dom_sf"/>
</dbReference>
<dbReference type="SUPFAM" id="SSF53901">
    <property type="entry name" value="Thiolase-like"/>
    <property type="match status" value="1"/>
</dbReference>
<dbReference type="Gene3D" id="3.30.300.30">
    <property type="match status" value="1"/>
</dbReference>
<keyword evidence="2" id="KW-0808">Transferase</keyword>
<dbReference type="InterPro" id="IPR045851">
    <property type="entry name" value="AMP-bd_C_sf"/>
</dbReference>
<dbReference type="InterPro" id="IPR016039">
    <property type="entry name" value="Thiolase-like"/>
</dbReference>
<dbReference type="InterPro" id="IPR025110">
    <property type="entry name" value="AMP-bd_C"/>
</dbReference>
<dbReference type="GO" id="GO:0008610">
    <property type="term" value="P:lipid biosynthetic process"/>
    <property type="evidence" value="ECO:0007669"/>
    <property type="project" value="UniProtKB-ARBA"/>
</dbReference>
<dbReference type="Pfam" id="PF13193">
    <property type="entry name" value="AMP-binding_C"/>
    <property type="match status" value="1"/>
</dbReference>
<dbReference type="GO" id="GO:0005737">
    <property type="term" value="C:cytoplasm"/>
    <property type="evidence" value="ECO:0007669"/>
    <property type="project" value="TreeGrafter"/>
</dbReference>
<gene>
    <name evidence="6" type="ORF">Vau01_038800</name>
</gene>
<reference evidence="6" key="1">
    <citation type="submission" date="2021-01" db="EMBL/GenBank/DDBJ databases">
        <title>Whole genome shotgun sequence of Virgisporangium aurantiacum NBRC 16421.</title>
        <authorList>
            <person name="Komaki H."/>
            <person name="Tamura T."/>
        </authorList>
    </citation>
    <scope>NUCLEOTIDE SEQUENCE</scope>
    <source>
        <strain evidence="6">NBRC 16421</strain>
    </source>
</reference>
<proteinExistence type="predicted"/>
<dbReference type="Pfam" id="PF00501">
    <property type="entry name" value="AMP-binding"/>
    <property type="match status" value="1"/>
</dbReference>
<dbReference type="EMBL" id="BOPG01000024">
    <property type="protein sequence ID" value="GIJ56364.1"/>
    <property type="molecule type" value="Genomic_DNA"/>
</dbReference>
<evidence type="ECO:0008006" key="8">
    <source>
        <dbReference type="Google" id="ProtNLM"/>
    </source>
</evidence>
<dbReference type="Pfam" id="PF00109">
    <property type="entry name" value="ketoacyl-synt"/>
    <property type="match status" value="1"/>
</dbReference>
<dbReference type="Gene3D" id="3.30.70.3290">
    <property type="match status" value="1"/>
</dbReference>
<dbReference type="InterPro" id="IPR020845">
    <property type="entry name" value="AMP-binding_CS"/>
</dbReference>
<dbReference type="PROSITE" id="PS00455">
    <property type="entry name" value="AMP_BINDING"/>
    <property type="match status" value="1"/>
</dbReference>
<dbReference type="PANTHER" id="PTHR45527:SF1">
    <property type="entry name" value="FATTY ACID SYNTHASE"/>
    <property type="match status" value="1"/>
</dbReference>
<dbReference type="RefSeq" id="WP_203994594.1">
    <property type="nucleotide sequence ID" value="NZ_BOPG01000024.1"/>
</dbReference>
<evidence type="ECO:0000313" key="7">
    <source>
        <dbReference type="Proteomes" id="UP000612585"/>
    </source>
</evidence>
<keyword evidence="7" id="KW-1185">Reference proteome</keyword>
<dbReference type="PROSITE" id="PS52004">
    <property type="entry name" value="KS3_2"/>
    <property type="match status" value="1"/>
</dbReference>
<dbReference type="InterPro" id="IPR036736">
    <property type="entry name" value="ACP-like_sf"/>
</dbReference>
<dbReference type="InterPro" id="IPR010071">
    <property type="entry name" value="AA_adenyl_dom"/>
</dbReference>
<evidence type="ECO:0000313" key="6">
    <source>
        <dbReference type="EMBL" id="GIJ56364.1"/>
    </source>
</evidence>
<dbReference type="Proteomes" id="UP000612585">
    <property type="component" value="Unassembled WGS sequence"/>
</dbReference>
<dbReference type="Gene3D" id="1.10.1200.10">
    <property type="entry name" value="ACP-like"/>
    <property type="match status" value="1"/>
</dbReference>
<dbReference type="SMART" id="SM00825">
    <property type="entry name" value="PKS_KS"/>
    <property type="match status" value="1"/>
</dbReference>
<protein>
    <recommendedName>
        <fullName evidence="8">Amino acid adenylation domain-containing protein</fullName>
    </recommendedName>
</protein>
<dbReference type="Gene3D" id="3.40.50.12780">
    <property type="entry name" value="N-terminal domain of ligase-like"/>
    <property type="match status" value="1"/>
</dbReference>
<dbReference type="CDD" id="cd05930">
    <property type="entry name" value="A_NRPS"/>
    <property type="match status" value="1"/>
</dbReference>
<dbReference type="InterPro" id="IPR001242">
    <property type="entry name" value="Condensation_dom"/>
</dbReference>
<accession>A0A8J4DZW0</accession>
<dbReference type="Pfam" id="PF00550">
    <property type="entry name" value="PP-binding"/>
    <property type="match status" value="1"/>
</dbReference>
<dbReference type="Pfam" id="PF02801">
    <property type="entry name" value="Ketoacyl-synt_C"/>
    <property type="match status" value="1"/>
</dbReference>
<feature type="domain" description="Ketosynthase family 3 (KS3)" evidence="5">
    <location>
        <begin position="7"/>
        <end position="404"/>
    </location>
</feature>
<dbReference type="Gene3D" id="3.40.47.10">
    <property type="match status" value="1"/>
</dbReference>
<dbReference type="Gene3D" id="1.10.1240.100">
    <property type="match status" value="1"/>
</dbReference>
<dbReference type="Gene3D" id="3.30.559.30">
    <property type="entry name" value="Nonribosomal peptide synthetase, condensation domain"/>
    <property type="match status" value="1"/>
</dbReference>
<evidence type="ECO:0000256" key="1">
    <source>
        <dbReference type="ARBA" id="ARBA00001957"/>
    </source>
</evidence>
<dbReference type="GO" id="GO:0043041">
    <property type="term" value="P:amino acid activation for nonribosomal peptide biosynthetic process"/>
    <property type="evidence" value="ECO:0007669"/>
    <property type="project" value="TreeGrafter"/>
</dbReference>
<evidence type="ECO:0000259" key="5">
    <source>
        <dbReference type="PROSITE" id="PS52004"/>
    </source>
</evidence>
<dbReference type="InterPro" id="IPR000873">
    <property type="entry name" value="AMP-dep_synth/lig_dom"/>
</dbReference>
<organism evidence="6 7">
    <name type="scientific">Virgisporangium aurantiacum</name>
    <dbReference type="NCBI Taxonomy" id="175570"/>
    <lineage>
        <taxon>Bacteria</taxon>
        <taxon>Bacillati</taxon>
        <taxon>Actinomycetota</taxon>
        <taxon>Actinomycetes</taxon>
        <taxon>Micromonosporales</taxon>
        <taxon>Micromonosporaceae</taxon>
        <taxon>Virgisporangium</taxon>
    </lineage>
</organism>
<dbReference type="InterPro" id="IPR014030">
    <property type="entry name" value="Ketoacyl_synth_N"/>
</dbReference>
<feature type="domain" description="Carrier" evidence="4">
    <location>
        <begin position="1651"/>
        <end position="1723"/>
    </location>
</feature>
<dbReference type="PROSITE" id="PS50075">
    <property type="entry name" value="CARRIER"/>
    <property type="match status" value="1"/>
</dbReference>
<dbReference type="SUPFAM" id="SSF52777">
    <property type="entry name" value="CoA-dependent acyltransferases"/>
    <property type="match status" value="2"/>
</dbReference>
<comment type="caution">
    <text evidence="6">The sequence shown here is derived from an EMBL/GenBank/DDBJ whole genome shotgun (WGS) entry which is preliminary data.</text>
</comment>
<dbReference type="SUPFAM" id="SSF56801">
    <property type="entry name" value="Acetyl-CoA synthetase-like"/>
    <property type="match status" value="1"/>
</dbReference>
<dbReference type="Pfam" id="PF00668">
    <property type="entry name" value="Condensation"/>
    <property type="match status" value="1"/>
</dbReference>
<name>A0A8J4DZW0_9ACTN</name>
<dbReference type="GO" id="GO:0044550">
    <property type="term" value="P:secondary metabolite biosynthetic process"/>
    <property type="evidence" value="ECO:0007669"/>
    <property type="project" value="TreeGrafter"/>
</dbReference>
<dbReference type="Gene3D" id="3.30.559.10">
    <property type="entry name" value="Chloramphenicol acetyltransferase-like domain"/>
    <property type="match status" value="1"/>
</dbReference>
<dbReference type="InterPro" id="IPR009081">
    <property type="entry name" value="PP-bd_ACP"/>
</dbReference>
<dbReference type="InterPro" id="IPR014031">
    <property type="entry name" value="Ketoacyl_synth_C"/>
</dbReference>
<evidence type="ECO:0000256" key="3">
    <source>
        <dbReference type="SAM" id="MobiDB-lite"/>
    </source>
</evidence>
<evidence type="ECO:0000259" key="4">
    <source>
        <dbReference type="PROSITE" id="PS50075"/>
    </source>
</evidence>
<dbReference type="InterPro" id="IPR020841">
    <property type="entry name" value="PKS_Beta-ketoAc_synthase_dom"/>
</dbReference>
<dbReference type="GO" id="GO:0031177">
    <property type="term" value="F:phosphopantetheine binding"/>
    <property type="evidence" value="ECO:0007669"/>
    <property type="project" value="TreeGrafter"/>
</dbReference>